<dbReference type="EMBL" id="LFYR01000569">
    <property type="protein sequence ID" value="KMZ73531.1"/>
    <property type="molecule type" value="Genomic_DNA"/>
</dbReference>
<accession>A0A0K9PX01</accession>
<organism evidence="1 2">
    <name type="scientific">Zostera marina</name>
    <name type="common">Eelgrass</name>
    <dbReference type="NCBI Taxonomy" id="29655"/>
    <lineage>
        <taxon>Eukaryota</taxon>
        <taxon>Viridiplantae</taxon>
        <taxon>Streptophyta</taxon>
        <taxon>Embryophyta</taxon>
        <taxon>Tracheophyta</taxon>
        <taxon>Spermatophyta</taxon>
        <taxon>Magnoliopsida</taxon>
        <taxon>Liliopsida</taxon>
        <taxon>Zosteraceae</taxon>
        <taxon>Zostera</taxon>
    </lineage>
</organism>
<dbReference type="STRING" id="29655.A0A0K9PX01"/>
<keyword evidence="2" id="KW-1185">Reference proteome</keyword>
<reference evidence="2" key="1">
    <citation type="journal article" date="2016" name="Nature">
        <title>The genome of the seagrass Zostera marina reveals angiosperm adaptation to the sea.</title>
        <authorList>
            <person name="Olsen J.L."/>
            <person name="Rouze P."/>
            <person name="Verhelst B."/>
            <person name="Lin Y.-C."/>
            <person name="Bayer T."/>
            <person name="Collen J."/>
            <person name="Dattolo E."/>
            <person name="De Paoli E."/>
            <person name="Dittami S."/>
            <person name="Maumus F."/>
            <person name="Michel G."/>
            <person name="Kersting A."/>
            <person name="Lauritano C."/>
            <person name="Lohaus R."/>
            <person name="Toepel M."/>
            <person name="Tonon T."/>
            <person name="Vanneste K."/>
            <person name="Amirebrahimi M."/>
            <person name="Brakel J."/>
            <person name="Bostroem C."/>
            <person name="Chovatia M."/>
            <person name="Grimwood J."/>
            <person name="Jenkins J.W."/>
            <person name="Jueterbock A."/>
            <person name="Mraz A."/>
            <person name="Stam W.T."/>
            <person name="Tice H."/>
            <person name="Bornberg-Bauer E."/>
            <person name="Green P.J."/>
            <person name="Pearson G.A."/>
            <person name="Procaccini G."/>
            <person name="Duarte C.M."/>
            <person name="Schmutz J."/>
            <person name="Reusch T.B.H."/>
            <person name="Van de Peer Y."/>
        </authorList>
    </citation>
    <scope>NUCLEOTIDE SEQUENCE [LARGE SCALE GENOMIC DNA]</scope>
    <source>
        <strain evidence="2">cv. Finnish</strain>
    </source>
</reference>
<gene>
    <name evidence="1" type="ORF">ZOSMA_146G00060</name>
</gene>
<dbReference type="AlphaFoldDB" id="A0A0K9PX01"/>
<protein>
    <submittedName>
        <fullName evidence="1">Uncharacterized protein</fullName>
    </submittedName>
</protein>
<evidence type="ECO:0000313" key="2">
    <source>
        <dbReference type="Proteomes" id="UP000036987"/>
    </source>
</evidence>
<name>A0A0K9PX01_ZOSMR</name>
<dbReference type="OrthoDB" id="7462577at2759"/>
<proteinExistence type="predicted"/>
<sequence length="92" mass="10227">MGIDEGSRFRTKINLNEISHDSAMGLIRRVLDFGVSQDLNWVLSETAKNIDRNFGSGYPGGRMMMRMLSLQARALVPVMTAPRGKKGRSGTR</sequence>
<comment type="caution">
    <text evidence="1">The sequence shown here is derived from an EMBL/GenBank/DDBJ whole genome shotgun (WGS) entry which is preliminary data.</text>
</comment>
<dbReference type="Proteomes" id="UP000036987">
    <property type="component" value="Unassembled WGS sequence"/>
</dbReference>
<evidence type="ECO:0000313" key="1">
    <source>
        <dbReference type="EMBL" id="KMZ73531.1"/>
    </source>
</evidence>